<dbReference type="InterPro" id="IPR025338">
    <property type="entry name" value="DUF4244"/>
</dbReference>
<accession>A0A1I6XDJ9</accession>
<feature type="region of interest" description="Disordered" evidence="1">
    <location>
        <begin position="1"/>
        <end position="41"/>
    </location>
</feature>
<keyword evidence="3" id="KW-1185">Reference proteome</keyword>
<proteinExistence type="predicted"/>
<organism evidence="2 3">
    <name type="scientific">Geodermatophilus amargosae</name>
    <dbReference type="NCBI Taxonomy" id="1296565"/>
    <lineage>
        <taxon>Bacteria</taxon>
        <taxon>Bacillati</taxon>
        <taxon>Actinomycetota</taxon>
        <taxon>Actinomycetes</taxon>
        <taxon>Geodermatophilales</taxon>
        <taxon>Geodermatophilaceae</taxon>
        <taxon>Geodermatophilus</taxon>
    </lineage>
</organism>
<dbReference type="RefSeq" id="WP_245784402.1">
    <property type="nucleotide sequence ID" value="NZ_FPBA01000001.1"/>
</dbReference>
<evidence type="ECO:0000313" key="2">
    <source>
        <dbReference type="EMBL" id="SFT36193.1"/>
    </source>
</evidence>
<dbReference type="Proteomes" id="UP000199546">
    <property type="component" value="Unassembled WGS sequence"/>
</dbReference>
<gene>
    <name evidence="2" type="ORF">SAMN05660657_00423</name>
</gene>
<evidence type="ECO:0000256" key="1">
    <source>
        <dbReference type="SAM" id="MobiDB-lite"/>
    </source>
</evidence>
<dbReference type="Pfam" id="PF14029">
    <property type="entry name" value="DUF4244"/>
    <property type="match status" value="1"/>
</dbReference>
<feature type="compositionally biased region" description="Basic and acidic residues" evidence="1">
    <location>
        <begin position="11"/>
        <end position="22"/>
    </location>
</feature>
<protein>
    <recommendedName>
        <fullName evidence="4">DUF4244 domain-containing protein</fullName>
    </recommendedName>
</protein>
<dbReference type="EMBL" id="FPBA01000001">
    <property type="protein sequence ID" value="SFT36193.1"/>
    <property type="molecule type" value="Genomic_DNA"/>
</dbReference>
<evidence type="ECO:0000313" key="3">
    <source>
        <dbReference type="Proteomes" id="UP000199546"/>
    </source>
</evidence>
<reference evidence="3" key="1">
    <citation type="submission" date="2016-10" db="EMBL/GenBank/DDBJ databases">
        <authorList>
            <person name="Varghese N."/>
            <person name="Submissions S."/>
        </authorList>
    </citation>
    <scope>NUCLEOTIDE SEQUENCE [LARGE SCALE GENOMIC DNA]</scope>
    <source>
        <strain evidence="3">DSM 46136</strain>
    </source>
</reference>
<dbReference type="STRING" id="1296565.SAMN05660657_00423"/>
<dbReference type="AlphaFoldDB" id="A0A1I6XDJ9"/>
<sequence>MTADPVTADHPTADHPTAEHPTAEAPTTGAPSAGRSGRLSGRWARVRATAEAGMSTAEYAVGTVAACAFAAVLYRVVTGGSVVTALGDLVDSALGVLS</sequence>
<evidence type="ECO:0008006" key="4">
    <source>
        <dbReference type="Google" id="ProtNLM"/>
    </source>
</evidence>
<name>A0A1I6XDJ9_9ACTN</name>